<sequence length="413" mass="44718">MAATVGGSHDLMAAIASYVPSATALRTLLEVLPPALLGGTWVSVLRLLQHPKLDPNALWPTVQFKAIEAVFNPRGKIDVWALPELQPLWAMGVDVAFQYMYDDDIARLRDAQPLLVDVDAFGFQECATVNVAKGVWTGCMLRLSSSSTQDGVAAMARAVATMPSLRHVTLNLSQVSCVLESDPPEFEYFAAPFPAALEPYVWTALSPSHLVDVTILGGDLLATTKGVSSAIQWLASRPLRRLCLSDVRVAAHDVDALVTAMRNCTTLSTIELSYDLTLVSAFLSAPLPRHVRRLRLFVSDEPYHPKSGWFKITALPVPSGRLAHFVATAIDGSALTHLSLDVHRLGNDSVAAIVSTALQKMPRLTHLELLNVPSGPHLGAVLATNATRIQALESLRLQEQPVDSFDMFGASDY</sequence>
<dbReference type="AlphaFoldDB" id="T0R7A2"/>
<proteinExistence type="predicted"/>
<dbReference type="Proteomes" id="UP000030762">
    <property type="component" value="Unassembled WGS sequence"/>
</dbReference>
<dbReference type="SUPFAM" id="SSF52047">
    <property type="entry name" value="RNI-like"/>
    <property type="match status" value="1"/>
</dbReference>
<dbReference type="InParanoid" id="T0R7A2"/>
<protein>
    <submittedName>
        <fullName evidence="1">Uncharacterized protein</fullName>
    </submittedName>
</protein>
<dbReference type="RefSeq" id="XP_008621222.1">
    <property type="nucleotide sequence ID" value="XM_008623000.1"/>
</dbReference>
<name>T0R7A2_SAPDV</name>
<dbReference type="VEuPathDB" id="FungiDB:SDRG_16781"/>
<keyword evidence="2" id="KW-1185">Reference proteome</keyword>
<gene>
    <name evidence="1" type="ORF">SDRG_16781</name>
</gene>
<dbReference type="GeneID" id="19957508"/>
<dbReference type="OMA" id="QCSATIN"/>
<organism evidence="1 2">
    <name type="scientific">Saprolegnia diclina (strain VS20)</name>
    <dbReference type="NCBI Taxonomy" id="1156394"/>
    <lineage>
        <taxon>Eukaryota</taxon>
        <taxon>Sar</taxon>
        <taxon>Stramenopiles</taxon>
        <taxon>Oomycota</taxon>
        <taxon>Saprolegniomycetes</taxon>
        <taxon>Saprolegniales</taxon>
        <taxon>Saprolegniaceae</taxon>
        <taxon>Saprolegnia</taxon>
    </lineage>
</organism>
<accession>T0R7A2</accession>
<evidence type="ECO:0000313" key="2">
    <source>
        <dbReference type="Proteomes" id="UP000030762"/>
    </source>
</evidence>
<dbReference type="OrthoDB" id="10649308at2759"/>
<reference evidence="1 2" key="1">
    <citation type="submission" date="2012-04" db="EMBL/GenBank/DDBJ databases">
        <title>The Genome Sequence of Saprolegnia declina VS20.</title>
        <authorList>
            <consortium name="The Broad Institute Genome Sequencing Platform"/>
            <person name="Russ C."/>
            <person name="Nusbaum C."/>
            <person name="Tyler B."/>
            <person name="van West P."/>
            <person name="Dieguez-Uribeondo J."/>
            <person name="de Bruijn I."/>
            <person name="Tripathy S."/>
            <person name="Jiang R."/>
            <person name="Young S.K."/>
            <person name="Zeng Q."/>
            <person name="Gargeya S."/>
            <person name="Fitzgerald M."/>
            <person name="Haas B."/>
            <person name="Abouelleil A."/>
            <person name="Alvarado L."/>
            <person name="Arachchi H.M."/>
            <person name="Berlin A."/>
            <person name="Chapman S.B."/>
            <person name="Goldberg J."/>
            <person name="Griggs A."/>
            <person name="Gujja S."/>
            <person name="Hansen M."/>
            <person name="Howarth C."/>
            <person name="Imamovic A."/>
            <person name="Larimer J."/>
            <person name="McCowen C."/>
            <person name="Montmayeur A."/>
            <person name="Murphy C."/>
            <person name="Neiman D."/>
            <person name="Pearson M."/>
            <person name="Priest M."/>
            <person name="Roberts A."/>
            <person name="Saif S."/>
            <person name="Shea T."/>
            <person name="Sisk P."/>
            <person name="Sykes S."/>
            <person name="Wortman J."/>
            <person name="Nusbaum C."/>
            <person name="Birren B."/>
        </authorList>
    </citation>
    <scope>NUCLEOTIDE SEQUENCE [LARGE SCALE GENOMIC DNA]</scope>
    <source>
        <strain evidence="1 2">VS20</strain>
    </source>
</reference>
<dbReference type="Gene3D" id="3.80.10.10">
    <property type="entry name" value="Ribonuclease Inhibitor"/>
    <property type="match status" value="1"/>
</dbReference>
<evidence type="ECO:0000313" key="1">
    <source>
        <dbReference type="EMBL" id="EQC25372.1"/>
    </source>
</evidence>
<dbReference type="EMBL" id="JH767283">
    <property type="protein sequence ID" value="EQC25372.1"/>
    <property type="molecule type" value="Genomic_DNA"/>
</dbReference>
<dbReference type="InterPro" id="IPR032675">
    <property type="entry name" value="LRR_dom_sf"/>
</dbReference>